<evidence type="ECO:0000313" key="2">
    <source>
        <dbReference type="Proteomes" id="UP000178430"/>
    </source>
</evidence>
<comment type="caution">
    <text evidence="1">The sequence shown here is derived from an EMBL/GenBank/DDBJ whole genome shotgun (WGS) entry which is preliminary data.</text>
</comment>
<name>A0A1F8CQ04_9BACT</name>
<dbReference type="EMBL" id="MGHV01000046">
    <property type="protein sequence ID" value="OGM77838.1"/>
    <property type="molecule type" value="Genomic_DNA"/>
</dbReference>
<organism evidence="1 2">
    <name type="scientific">Candidatus Woesebacteria bacterium RIFOXYA1_FULL_48_16</name>
    <dbReference type="NCBI Taxonomy" id="1802535"/>
    <lineage>
        <taxon>Bacteria</taxon>
        <taxon>Candidatus Woeseibacteriota</taxon>
    </lineage>
</organism>
<protein>
    <submittedName>
        <fullName evidence="1">Uncharacterized protein</fullName>
    </submittedName>
</protein>
<dbReference type="AlphaFoldDB" id="A0A1F8CQ04"/>
<accession>A0A1F8CQ04</accession>
<proteinExistence type="predicted"/>
<dbReference type="Proteomes" id="UP000178430">
    <property type="component" value="Unassembled WGS sequence"/>
</dbReference>
<evidence type="ECO:0000313" key="1">
    <source>
        <dbReference type="EMBL" id="OGM77838.1"/>
    </source>
</evidence>
<gene>
    <name evidence="1" type="ORF">A2197_00760</name>
</gene>
<reference evidence="1 2" key="1">
    <citation type="journal article" date="2016" name="Nat. Commun.">
        <title>Thousands of microbial genomes shed light on interconnected biogeochemical processes in an aquifer system.</title>
        <authorList>
            <person name="Anantharaman K."/>
            <person name="Brown C.T."/>
            <person name="Hug L.A."/>
            <person name="Sharon I."/>
            <person name="Castelle C.J."/>
            <person name="Probst A.J."/>
            <person name="Thomas B.C."/>
            <person name="Singh A."/>
            <person name="Wilkins M.J."/>
            <person name="Karaoz U."/>
            <person name="Brodie E.L."/>
            <person name="Williams K.H."/>
            <person name="Hubbard S.S."/>
            <person name="Banfield J.F."/>
        </authorList>
    </citation>
    <scope>NUCLEOTIDE SEQUENCE [LARGE SCALE GENOMIC DNA]</scope>
</reference>
<sequence>MKKYIPFIGIGVLILLTAAFFVAKGLKNKTSPAGEEETNVSVLPQSQWPAVTLTPTDKSDVKGSLGHWLVLKVQKINVPGAASMDYLLVYSTSDGGQQGVPGTVALTGSDVERKLLLGSESSGKFRYDAGVSQGTMTLTFRDEGGKSIGRLSTDFHLQTGEVALTSIDGKFTYTLDKIAKDVFFVTMQTFLEPDPSAYVVWQNGYGVFASDGKPHPGKLAQ</sequence>